<evidence type="ECO:0000313" key="11">
    <source>
        <dbReference type="Proteomes" id="UP000076580"/>
    </source>
</evidence>
<evidence type="ECO:0000256" key="1">
    <source>
        <dbReference type="ARBA" id="ARBA00004123"/>
    </source>
</evidence>
<dbReference type="Gene3D" id="4.10.240.10">
    <property type="entry name" value="Zn(2)-C6 fungal-type DNA-binding domain"/>
    <property type="match status" value="1"/>
</dbReference>
<dbReference type="SMART" id="SM00066">
    <property type="entry name" value="GAL4"/>
    <property type="match status" value="1"/>
</dbReference>
<dbReference type="InParanoid" id="A0A151GIP5"/>
<evidence type="ECO:0000256" key="2">
    <source>
        <dbReference type="ARBA" id="ARBA00022723"/>
    </source>
</evidence>
<keyword evidence="7" id="KW-0539">Nucleus</keyword>
<name>A0A151GIP5_DRECN</name>
<comment type="caution">
    <text evidence="10">The sequence shown here is derived from an EMBL/GenBank/DDBJ whole genome shotgun (WGS) entry which is preliminary data.</text>
</comment>
<keyword evidence="4" id="KW-0805">Transcription regulation</keyword>
<evidence type="ECO:0000256" key="4">
    <source>
        <dbReference type="ARBA" id="ARBA00023015"/>
    </source>
</evidence>
<keyword evidence="5" id="KW-0238">DNA-binding</keyword>
<organism evidence="10 11">
    <name type="scientific">Drechmeria coniospora</name>
    <name type="common">Nematophagous fungus</name>
    <name type="synonym">Meria coniospora</name>
    <dbReference type="NCBI Taxonomy" id="98403"/>
    <lineage>
        <taxon>Eukaryota</taxon>
        <taxon>Fungi</taxon>
        <taxon>Dikarya</taxon>
        <taxon>Ascomycota</taxon>
        <taxon>Pezizomycotina</taxon>
        <taxon>Sordariomycetes</taxon>
        <taxon>Hypocreomycetidae</taxon>
        <taxon>Hypocreales</taxon>
        <taxon>Ophiocordycipitaceae</taxon>
        <taxon>Drechmeria</taxon>
    </lineage>
</organism>
<evidence type="ECO:0000256" key="6">
    <source>
        <dbReference type="ARBA" id="ARBA00023163"/>
    </source>
</evidence>
<keyword evidence="2" id="KW-0479">Metal-binding</keyword>
<dbReference type="GO" id="GO:0005634">
    <property type="term" value="C:nucleus"/>
    <property type="evidence" value="ECO:0007669"/>
    <property type="project" value="UniProtKB-SubCell"/>
</dbReference>
<dbReference type="InterPro" id="IPR001138">
    <property type="entry name" value="Zn2Cys6_DnaBD"/>
</dbReference>
<dbReference type="PANTHER" id="PTHR31313">
    <property type="entry name" value="TY1 ENHANCER ACTIVATOR"/>
    <property type="match status" value="1"/>
</dbReference>
<comment type="subcellular location">
    <subcellularLocation>
        <location evidence="1">Nucleus</location>
    </subcellularLocation>
</comment>
<protein>
    <recommendedName>
        <fullName evidence="9">Zn(2)-C6 fungal-type domain-containing protein</fullName>
    </recommendedName>
</protein>
<dbReference type="EMBL" id="LAYC01000002">
    <property type="protein sequence ID" value="KYK56993.1"/>
    <property type="molecule type" value="Genomic_DNA"/>
</dbReference>
<feature type="compositionally biased region" description="Basic and acidic residues" evidence="8">
    <location>
        <begin position="428"/>
        <end position="441"/>
    </location>
</feature>
<dbReference type="GO" id="GO:0008270">
    <property type="term" value="F:zinc ion binding"/>
    <property type="evidence" value="ECO:0007669"/>
    <property type="project" value="InterPro"/>
</dbReference>
<accession>A0A151GIP5</accession>
<dbReference type="OrthoDB" id="5239226at2759"/>
<proteinExistence type="predicted"/>
<dbReference type="InterPro" id="IPR051615">
    <property type="entry name" value="Transcr_Regulatory_Elem"/>
</dbReference>
<feature type="compositionally biased region" description="Basic and acidic residues" evidence="8">
    <location>
        <begin position="111"/>
        <end position="123"/>
    </location>
</feature>
<dbReference type="Pfam" id="PF00172">
    <property type="entry name" value="Zn_clus"/>
    <property type="match status" value="1"/>
</dbReference>
<feature type="domain" description="Zn(2)-C6 fungal-type" evidence="9">
    <location>
        <begin position="11"/>
        <end position="40"/>
    </location>
</feature>
<dbReference type="GO" id="GO:0006351">
    <property type="term" value="P:DNA-templated transcription"/>
    <property type="evidence" value="ECO:0007669"/>
    <property type="project" value="InterPro"/>
</dbReference>
<dbReference type="GO" id="GO:0003677">
    <property type="term" value="F:DNA binding"/>
    <property type="evidence" value="ECO:0007669"/>
    <property type="project" value="UniProtKB-KW"/>
</dbReference>
<evidence type="ECO:0000256" key="3">
    <source>
        <dbReference type="ARBA" id="ARBA00022833"/>
    </source>
</evidence>
<dbReference type="CDD" id="cd12148">
    <property type="entry name" value="fungal_TF_MHR"/>
    <property type="match status" value="1"/>
</dbReference>
<dbReference type="CDD" id="cd00067">
    <property type="entry name" value="GAL4"/>
    <property type="match status" value="1"/>
</dbReference>
<keyword evidence="11" id="KW-1185">Reference proteome</keyword>
<sequence length="656" mass="71867">MIARRHQVHQACQRCRGKRIKCDGGDPCQKCSKAQQECVFDHSRRETKGELRAQIEHLKRQNEENAQLLSALSTADKTQHPAAAPGRARASPTKQTQPTQQVPASAASQEPDGHGKQEDDGRHSPSTRRPSQTESSTASSSEEVLLCPHCHKALPWSLSRSIGIGRAGDVDSAPLMSTPGSPFECSIPLNIHERHEPEMNMYMGPHVLVDGWTSTGWTVTDVRSLLDKLAKWDYLSFCLLSRQAFLHDYHSGSSRYCSSALVNALLALAVRVVDERQDEDTAPSRPGVVSSRDLFDEAEGIIRSDAVASRSLPGIQTLGVLALYQISCGKQAEARKLADAFADGMKNLRRRARTGGSRNVNKGDEEEEHSYARVLTETYRGAIFLMRILWLTTGQLPDGPYGDSPCPDDGVFLDQPSSAGLRAPASGRDGEKRQNDANESPRDGLLLIPAKIFQLTEWVYKLLVTAHVPSAEILAVYTKCLDWYDSFFALLAGGSDRPVVPIVHMYYQFCLLCLFRPFANMSLSDGDIEPRVICLQAAHSTLVLAQSYRRLFTLRRVSVFLPLFVCASGHVSLVEGNGGSPIRPICRPMTLLDSDAEAEPSEDPAKAPCVAADPTMLEGVMPSKFARMLLDEMRGSHPAAAMAAGILAEMEAKLHA</sequence>
<feature type="region of interest" description="Disordered" evidence="8">
    <location>
        <begin position="420"/>
        <end position="441"/>
    </location>
</feature>
<dbReference type="SUPFAM" id="SSF57701">
    <property type="entry name" value="Zn2/Cys6 DNA-binding domain"/>
    <property type="match status" value="1"/>
</dbReference>
<dbReference type="InterPro" id="IPR036864">
    <property type="entry name" value="Zn2-C6_fun-type_DNA-bd_sf"/>
</dbReference>
<feature type="compositionally biased region" description="Low complexity" evidence="8">
    <location>
        <begin position="81"/>
        <end position="103"/>
    </location>
</feature>
<keyword evidence="3" id="KW-0862">Zinc</keyword>
<gene>
    <name evidence="10" type="ORF">DCS_04000</name>
</gene>
<evidence type="ECO:0000259" key="9">
    <source>
        <dbReference type="PROSITE" id="PS50048"/>
    </source>
</evidence>
<dbReference type="GeneID" id="63716643"/>
<dbReference type="STRING" id="98403.A0A151GIP5"/>
<dbReference type="GO" id="GO:0000981">
    <property type="term" value="F:DNA-binding transcription factor activity, RNA polymerase II-specific"/>
    <property type="evidence" value="ECO:0007669"/>
    <property type="project" value="InterPro"/>
</dbReference>
<dbReference type="Proteomes" id="UP000076580">
    <property type="component" value="Chromosome 02"/>
</dbReference>
<dbReference type="Pfam" id="PF04082">
    <property type="entry name" value="Fungal_trans"/>
    <property type="match status" value="1"/>
</dbReference>
<evidence type="ECO:0000256" key="7">
    <source>
        <dbReference type="ARBA" id="ARBA00023242"/>
    </source>
</evidence>
<feature type="region of interest" description="Disordered" evidence="8">
    <location>
        <begin position="75"/>
        <end position="142"/>
    </location>
</feature>
<dbReference type="AlphaFoldDB" id="A0A151GIP5"/>
<dbReference type="InterPro" id="IPR007219">
    <property type="entry name" value="XnlR_reg_dom"/>
</dbReference>
<dbReference type="PANTHER" id="PTHR31313:SF4">
    <property type="entry name" value="CONIDIAL DEVELOPMENT PROTEIN FLUFFY"/>
    <property type="match status" value="1"/>
</dbReference>
<dbReference type="PROSITE" id="PS00463">
    <property type="entry name" value="ZN2_CY6_FUNGAL_1"/>
    <property type="match status" value="1"/>
</dbReference>
<evidence type="ECO:0000313" key="10">
    <source>
        <dbReference type="EMBL" id="KYK56993.1"/>
    </source>
</evidence>
<keyword evidence="6" id="KW-0804">Transcription</keyword>
<reference evidence="10 11" key="1">
    <citation type="journal article" date="2016" name="Sci. Rep.">
        <title>Insights into Adaptations to a Near-Obligate Nematode Endoparasitic Lifestyle from the Finished Genome of Drechmeria coniospora.</title>
        <authorList>
            <person name="Zhang L."/>
            <person name="Zhou Z."/>
            <person name="Guo Q."/>
            <person name="Fokkens L."/>
            <person name="Miskei M."/>
            <person name="Pocsi I."/>
            <person name="Zhang W."/>
            <person name="Chen M."/>
            <person name="Wang L."/>
            <person name="Sun Y."/>
            <person name="Donzelli B.G."/>
            <person name="Gibson D.M."/>
            <person name="Nelson D.R."/>
            <person name="Luo J.G."/>
            <person name="Rep M."/>
            <person name="Liu H."/>
            <person name="Yang S."/>
            <person name="Wang J."/>
            <person name="Krasnoff S.B."/>
            <person name="Xu Y."/>
            <person name="Molnar I."/>
            <person name="Lin M."/>
        </authorList>
    </citation>
    <scope>NUCLEOTIDE SEQUENCE [LARGE SCALE GENOMIC DNA]</scope>
    <source>
        <strain evidence="10 11">ARSEF 6962</strain>
    </source>
</reference>
<dbReference type="RefSeq" id="XP_040656345.1">
    <property type="nucleotide sequence ID" value="XM_040801312.1"/>
</dbReference>
<evidence type="ECO:0000256" key="5">
    <source>
        <dbReference type="ARBA" id="ARBA00023125"/>
    </source>
</evidence>
<dbReference type="PROSITE" id="PS50048">
    <property type="entry name" value="ZN2_CY6_FUNGAL_2"/>
    <property type="match status" value="1"/>
</dbReference>
<feature type="compositionally biased region" description="Low complexity" evidence="8">
    <location>
        <begin position="132"/>
        <end position="142"/>
    </location>
</feature>
<evidence type="ECO:0000256" key="8">
    <source>
        <dbReference type="SAM" id="MobiDB-lite"/>
    </source>
</evidence>